<dbReference type="Gene3D" id="3.40.525.10">
    <property type="entry name" value="CRAL-TRIO lipid binding domain"/>
    <property type="match status" value="1"/>
</dbReference>
<evidence type="ECO:0000256" key="1">
    <source>
        <dbReference type="SAM" id="MobiDB-lite"/>
    </source>
</evidence>
<dbReference type="InterPro" id="IPR036273">
    <property type="entry name" value="CRAL/TRIO_N_dom_sf"/>
</dbReference>
<dbReference type="PANTHER" id="PTHR45657:SF1">
    <property type="entry name" value="CRAL-TRIO DOMAIN-CONTAINING PROTEIN YKL091C-RELATED"/>
    <property type="match status" value="1"/>
</dbReference>
<dbReference type="OMA" id="CLIHANE"/>
<dbReference type="Pfam" id="PF00650">
    <property type="entry name" value="CRAL_TRIO"/>
    <property type="match status" value="1"/>
</dbReference>
<feature type="domain" description="CRAL-TRIO" evidence="2">
    <location>
        <begin position="184"/>
        <end position="361"/>
    </location>
</feature>
<accession>K0SJB8</accession>
<dbReference type="eggNOG" id="KOG1471">
    <property type="taxonomic scope" value="Eukaryota"/>
</dbReference>
<dbReference type="EMBL" id="AGNL01016506">
    <property type="protein sequence ID" value="EJK65049.1"/>
    <property type="molecule type" value="Genomic_DNA"/>
</dbReference>
<dbReference type="SUPFAM" id="SSF52087">
    <property type="entry name" value="CRAL/TRIO domain"/>
    <property type="match status" value="1"/>
</dbReference>
<feature type="compositionally biased region" description="Low complexity" evidence="1">
    <location>
        <begin position="29"/>
        <end position="46"/>
    </location>
</feature>
<dbReference type="InterPro" id="IPR036865">
    <property type="entry name" value="CRAL-TRIO_dom_sf"/>
</dbReference>
<dbReference type="AlphaFoldDB" id="K0SJB8"/>
<gene>
    <name evidence="3" type="ORF">THAOC_14152</name>
</gene>
<comment type="caution">
    <text evidence="3">The sequence shown here is derived from an EMBL/GenBank/DDBJ whole genome shotgun (WGS) entry which is preliminary data.</text>
</comment>
<proteinExistence type="predicted"/>
<dbReference type="SUPFAM" id="SSF46938">
    <property type="entry name" value="CRAL/TRIO N-terminal domain"/>
    <property type="match status" value="1"/>
</dbReference>
<protein>
    <recommendedName>
        <fullName evidence="2">CRAL-TRIO domain-containing protein</fullName>
    </recommendedName>
</protein>
<evidence type="ECO:0000259" key="2">
    <source>
        <dbReference type="PROSITE" id="PS50191"/>
    </source>
</evidence>
<feature type="region of interest" description="Disordered" evidence="1">
    <location>
        <begin position="29"/>
        <end position="49"/>
    </location>
</feature>
<dbReference type="PANTHER" id="PTHR45657">
    <property type="entry name" value="CRAL-TRIO DOMAIN-CONTAINING PROTEIN YKL091C-RELATED"/>
    <property type="match status" value="1"/>
</dbReference>
<name>K0SJB8_THAOC</name>
<dbReference type="InterPro" id="IPR051026">
    <property type="entry name" value="PI/PC_transfer"/>
</dbReference>
<dbReference type="Proteomes" id="UP000266841">
    <property type="component" value="Unassembled WGS sequence"/>
</dbReference>
<dbReference type="SMART" id="SM00516">
    <property type="entry name" value="SEC14"/>
    <property type="match status" value="1"/>
</dbReference>
<dbReference type="OrthoDB" id="1434354at2759"/>
<evidence type="ECO:0000313" key="4">
    <source>
        <dbReference type="Proteomes" id="UP000266841"/>
    </source>
</evidence>
<reference evidence="3 4" key="1">
    <citation type="journal article" date="2012" name="Genome Biol.">
        <title>Genome and low-iron response of an oceanic diatom adapted to chronic iron limitation.</title>
        <authorList>
            <person name="Lommer M."/>
            <person name="Specht M."/>
            <person name="Roy A.S."/>
            <person name="Kraemer L."/>
            <person name="Andreson R."/>
            <person name="Gutowska M.A."/>
            <person name="Wolf J."/>
            <person name="Bergner S.V."/>
            <person name="Schilhabel M.B."/>
            <person name="Klostermeier U.C."/>
            <person name="Beiko R.G."/>
            <person name="Rosenstiel P."/>
            <person name="Hippler M."/>
            <person name="Laroche J."/>
        </authorList>
    </citation>
    <scope>NUCLEOTIDE SEQUENCE [LARGE SCALE GENOMIC DNA]</scope>
    <source>
        <strain evidence="3 4">CCMP1005</strain>
    </source>
</reference>
<organism evidence="3 4">
    <name type="scientific">Thalassiosira oceanica</name>
    <name type="common">Marine diatom</name>
    <dbReference type="NCBI Taxonomy" id="159749"/>
    <lineage>
        <taxon>Eukaryota</taxon>
        <taxon>Sar</taxon>
        <taxon>Stramenopiles</taxon>
        <taxon>Ochrophyta</taxon>
        <taxon>Bacillariophyta</taxon>
        <taxon>Coscinodiscophyceae</taxon>
        <taxon>Thalassiosirophycidae</taxon>
        <taxon>Thalassiosirales</taxon>
        <taxon>Thalassiosiraceae</taxon>
        <taxon>Thalassiosira</taxon>
    </lineage>
</organism>
<keyword evidence="4" id="KW-1185">Reference proteome</keyword>
<dbReference type="PROSITE" id="PS50191">
    <property type="entry name" value="CRAL_TRIO"/>
    <property type="match status" value="1"/>
</dbReference>
<evidence type="ECO:0000313" key="3">
    <source>
        <dbReference type="EMBL" id="EJK65049.1"/>
    </source>
</evidence>
<dbReference type="CDD" id="cd00170">
    <property type="entry name" value="SEC14"/>
    <property type="match status" value="1"/>
</dbReference>
<dbReference type="InterPro" id="IPR001251">
    <property type="entry name" value="CRAL-TRIO_dom"/>
</dbReference>
<sequence length="482" mass="53650">MVDSAAANGSAAAPNPGVWSAEELMGRAGAGSTSSTVTSSQQGSVRKMSKKSVADPLDWGMPGHLTKEEVDVFRGQHRILRRLTLLAHGYSFCSTHPYDGTYTTQHLSQMKFRDEVEKRGGEFRNTIYSFGDIEGEAFCLTRWLRARKYKLDEVIKMVEEATEVRADARKVDFYPNPEEALGCEVGVFMAQYPQLYHSVAKNGCPVFISKPGVLNTDGMECITTLDGILKFHWHVMIHDYKMRLVKHKEENPDFNNFQCVTIIDLEHLSASQLSQRALSIIKTQTAIDSVCFPETMNRTLVINAPRFFSMTWGIIKGWIDPRTASKIELISSRKTWEARLRELVDEDQLPSDYGGKDTATTTTLAKEVPEGVLKQHHQLVHVRSSGHMTVEVPAGNEVDVMIYTRSTSKVSVSIVNDSDKKVVYVPAVAVQHTGGTGENDKPSRVLITKQRLKGPLKARVLIESKGGRFSTAGNYMVAASIY</sequence>